<evidence type="ECO:0000313" key="1">
    <source>
        <dbReference type="EMBL" id="SEK99062.1"/>
    </source>
</evidence>
<keyword evidence="2" id="KW-1185">Reference proteome</keyword>
<name>A0A1H7LJA7_9SPHI</name>
<evidence type="ECO:0000313" key="2">
    <source>
        <dbReference type="Proteomes" id="UP000198916"/>
    </source>
</evidence>
<organism evidence="1 2">
    <name type="scientific">Parapedobacter koreensis</name>
    <dbReference type="NCBI Taxonomy" id="332977"/>
    <lineage>
        <taxon>Bacteria</taxon>
        <taxon>Pseudomonadati</taxon>
        <taxon>Bacteroidota</taxon>
        <taxon>Sphingobacteriia</taxon>
        <taxon>Sphingobacteriales</taxon>
        <taxon>Sphingobacteriaceae</taxon>
        <taxon>Parapedobacter</taxon>
    </lineage>
</organism>
<reference evidence="2" key="1">
    <citation type="submission" date="2016-10" db="EMBL/GenBank/DDBJ databases">
        <authorList>
            <person name="Varghese N."/>
            <person name="Submissions S."/>
        </authorList>
    </citation>
    <scope>NUCLEOTIDE SEQUENCE [LARGE SCALE GENOMIC DNA]</scope>
    <source>
        <strain evidence="2">Jip14</strain>
    </source>
</reference>
<dbReference type="OrthoDB" id="3035307at2"/>
<protein>
    <submittedName>
        <fullName evidence="1">Uncharacterized protein</fullName>
    </submittedName>
</protein>
<dbReference type="AlphaFoldDB" id="A0A1H7LJA7"/>
<dbReference type="STRING" id="332977.SAMN05421740_103185"/>
<gene>
    <name evidence="1" type="ORF">SAMN05421740_103185</name>
</gene>
<sequence>MKVITTREIRSETKLYFELAEKERVVVKRGKKFVNLIVSDEPDRIFLDENWVKGFMEIPAEYRINPFEISPSGDLYYADRRNVERLKEAISDPEQRKVVKTVKNKAELQTFLESL</sequence>
<dbReference type="EMBL" id="FNZR01000003">
    <property type="protein sequence ID" value="SEK99062.1"/>
    <property type="molecule type" value="Genomic_DNA"/>
</dbReference>
<dbReference type="Proteomes" id="UP000198916">
    <property type="component" value="Unassembled WGS sequence"/>
</dbReference>
<accession>A0A1H7LJA7</accession>
<proteinExistence type="predicted"/>
<dbReference type="RefSeq" id="WP_090604621.1">
    <property type="nucleotide sequence ID" value="NZ_FNZR01000003.1"/>
</dbReference>